<accession>A0A7X0RE37</accession>
<evidence type="ECO:0000313" key="6">
    <source>
        <dbReference type="Proteomes" id="UP000523955"/>
    </source>
</evidence>
<proteinExistence type="inferred from homology"/>
<reference evidence="5 6" key="1">
    <citation type="submission" date="2020-08" db="EMBL/GenBank/DDBJ databases">
        <authorList>
            <person name="Seo M.-J."/>
        </authorList>
    </citation>
    <scope>NUCLEOTIDE SEQUENCE [LARGE SCALE GENOMIC DNA]</scope>
    <source>
        <strain evidence="5 6">KIGAM211</strain>
    </source>
</reference>
<feature type="region of interest" description="Disordered" evidence="2">
    <location>
        <begin position="350"/>
        <end position="375"/>
    </location>
</feature>
<keyword evidence="3" id="KW-0812">Transmembrane</keyword>
<dbReference type="InterPro" id="IPR050922">
    <property type="entry name" value="LytR/CpsA/Psr_CW_biosynth"/>
</dbReference>
<dbReference type="Proteomes" id="UP000523955">
    <property type="component" value="Unassembled WGS sequence"/>
</dbReference>
<dbReference type="InterPro" id="IPR004474">
    <property type="entry name" value="LytR_CpsA_psr"/>
</dbReference>
<protein>
    <submittedName>
        <fullName evidence="5">LCP family protein</fullName>
    </submittedName>
</protein>
<dbReference type="PANTHER" id="PTHR33392:SF6">
    <property type="entry name" value="POLYISOPRENYL-TEICHOIC ACID--PEPTIDOGLYCAN TEICHOIC ACID TRANSFERASE TAGU"/>
    <property type="match status" value="1"/>
</dbReference>
<dbReference type="EMBL" id="JACKXE010000001">
    <property type="protein sequence ID" value="MBB6626611.1"/>
    <property type="molecule type" value="Genomic_DNA"/>
</dbReference>
<evidence type="ECO:0000256" key="1">
    <source>
        <dbReference type="ARBA" id="ARBA00006068"/>
    </source>
</evidence>
<dbReference type="Pfam" id="PF03816">
    <property type="entry name" value="LytR_cpsA_psr"/>
    <property type="match status" value="1"/>
</dbReference>
<dbReference type="Gene3D" id="3.40.630.190">
    <property type="entry name" value="LCP protein"/>
    <property type="match status" value="1"/>
</dbReference>
<dbReference type="AlphaFoldDB" id="A0A7X0RE37"/>
<evidence type="ECO:0000313" key="5">
    <source>
        <dbReference type="EMBL" id="MBB6626611.1"/>
    </source>
</evidence>
<comment type="caution">
    <text evidence="5">The sequence shown here is derived from an EMBL/GenBank/DDBJ whole genome shotgun (WGS) entry which is preliminary data.</text>
</comment>
<keyword evidence="3" id="KW-0472">Membrane</keyword>
<keyword evidence="6" id="KW-1185">Reference proteome</keyword>
<sequence>MTDETPPARRPEATPMQPHHRRTVLLVILTTCLVLALATAVTVVLVFKKVDGNIEAGPPIQHLTTKKPKTPDQPHEPLNILLMGNDTRDCAGCHVDNEEGADGSDTTILLHVSADRKSAYGISIPRDLIVDRPDCTVDGKTVPGAKQVLWNEAFSRGGPECTVEQVESVFRPIYVDDYLTLNFGGFKNMVDAIHGVSVCIPQPLDDPKYLHTSFPAGKDVHLDGTQALNYVRLRHVLAGTDIGRMKRQQSFIAAMTNKVLSADTLTRPTRLLGFANALTSSLQASPDLASAKALVDLAGQLKDIDLPHIKFVTMPNFLYAEGTAGYPHVGLLPSYKKLVRQVHDDRPLGSFTRDSLSADGPAKRPSQAQKDAAAAAGICA</sequence>
<evidence type="ECO:0000256" key="3">
    <source>
        <dbReference type="SAM" id="Phobius"/>
    </source>
</evidence>
<keyword evidence="3" id="KW-1133">Transmembrane helix</keyword>
<dbReference type="PANTHER" id="PTHR33392">
    <property type="entry name" value="POLYISOPRENYL-TEICHOIC ACID--PEPTIDOGLYCAN TEICHOIC ACID TRANSFERASE TAGU"/>
    <property type="match status" value="1"/>
</dbReference>
<comment type="similarity">
    <text evidence="1">Belongs to the LytR/CpsA/Psr (LCP) family.</text>
</comment>
<feature type="transmembrane region" description="Helical" evidence="3">
    <location>
        <begin position="24"/>
        <end position="47"/>
    </location>
</feature>
<evidence type="ECO:0000256" key="2">
    <source>
        <dbReference type="SAM" id="MobiDB-lite"/>
    </source>
</evidence>
<gene>
    <name evidence="5" type="ORF">H5V45_04660</name>
</gene>
<organism evidence="5 6">
    <name type="scientific">Nocardioides luti</name>
    <dbReference type="NCBI Taxonomy" id="2761101"/>
    <lineage>
        <taxon>Bacteria</taxon>
        <taxon>Bacillati</taxon>
        <taxon>Actinomycetota</taxon>
        <taxon>Actinomycetes</taxon>
        <taxon>Propionibacteriales</taxon>
        <taxon>Nocardioidaceae</taxon>
        <taxon>Nocardioides</taxon>
    </lineage>
</organism>
<dbReference type="RefSeq" id="WP_185251864.1">
    <property type="nucleotide sequence ID" value="NZ_JACKXE010000001.1"/>
</dbReference>
<evidence type="ECO:0000259" key="4">
    <source>
        <dbReference type="Pfam" id="PF03816"/>
    </source>
</evidence>
<name>A0A7X0RE37_9ACTN</name>
<dbReference type="NCBIfam" id="TIGR00350">
    <property type="entry name" value="lytR_cpsA_psr"/>
    <property type="match status" value="1"/>
</dbReference>
<feature type="domain" description="Cell envelope-related transcriptional attenuator" evidence="4">
    <location>
        <begin position="104"/>
        <end position="260"/>
    </location>
</feature>